<evidence type="ECO:0000256" key="2">
    <source>
        <dbReference type="SAM" id="Phobius"/>
    </source>
</evidence>
<sequence length="345" mass="38300">MKKQRKFWRVGLLLGLLLMWLVGAQAFAAELSSDNSLSSLGLENGTMNEEFGPSSWESTVYVAPGTTELILNPVCSNAAAQIVSVTGTTLENGQGTVLITVEAENGSQFTYTVHVETDETLAPAETEAPETEAPTEAPTEAQTEPPTEAQTEPQTEDSTITFLNSQIDQFRERLDFSMRVIYGLIALAVVLMFLTINLLLKNRDLKADLRDAEDNLDFQTNEFARKEKIMDTDNYYAPVQQQKAAEPEKLSKKEKRAKVKEERRAAREQSEEGDSSKDASKKETDKEEPRQKTPEKKEPQPEKEPEAEPVKAEEPEEPKDAAAPGESAKDGQDEQDDVDVTMVEL</sequence>
<comment type="caution">
    <text evidence="4">The sequence shown here is derived from an EMBL/GenBank/DDBJ whole genome shotgun (WGS) entry which is preliminary data.</text>
</comment>
<keyword evidence="3" id="KW-0732">Signal</keyword>
<feature type="compositionally biased region" description="Low complexity" evidence="1">
    <location>
        <begin position="122"/>
        <end position="153"/>
    </location>
</feature>
<feature type="region of interest" description="Disordered" evidence="1">
    <location>
        <begin position="122"/>
        <end position="158"/>
    </location>
</feature>
<evidence type="ECO:0000256" key="3">
    <source>
        <dbReference type="SAM" id="SignalP"/>
    </source>
</evidence>
<organism evidence="4 5">
    <name type="scientific">Candidatus Limivivens intestinipullorum</name>
    <dbReference type="NCBI Taxonomy" id="2840858"/>
    <lineage>
        <taxon>Bacteria</taxon>
        <taxon>Bacillati</taxon>
        <taxon>Bacillota</taxon>
        <taxon>Clostridia</taxon>
        <taxon>Lachnospirales</taxon>
        <taxon>Lachnospiraceae</taxon>
        <taxon>Lachnospiraceae incertae sedis</taxon>
        <taxon>Candidatus Limivivens</taxon>
    </lineage>
</organism>
<feature type="compositionally biased region" description="Basic and acidic residues" evidence="1">
    <location>
        <begin position="259"/>
        <end position="313"/>
    </location>
</feature>
<evidence type="ECO:0000313" key="5">
    <source>
        <dbReference type="Proteomes" id="UP000823935"/>
    </source>
</evidence>
<dbReference type="Proteomes" id="UP000823935">
    <property type="component" value="Unassembled WGS sequence"/>
</dbReference>
<dbReference type="EMBL" id="DVIQ01000043">
    <property type="protein sequence ID" value="HIS31515.1"/>
    <property type="molecule type" value="Genomic_DNA"/>
</dbReference>
<gene>
    <name evidence="4" type="ORF">IAB44_08240</name>
</gene>
<feature type="signal peptide" evidence="3">
    <location>
        <begin position="1"/>
        <end position="28"/>
    </location>
</feature>
<keyword evidence="2" id="KW-0812">Transmembrane</keyword>
<reference evidence="4" key="1">
    <citation type="submission" date="2020-10" db="EMBL/GenBank/DDBJ databases">
        <authorList>
            <person name="Gilroy R."/>
        </authorList>
    </citation>
    <scope>NUCLEOTIDE SEQUENCE</scope>
    <source>
        <strain evidence="4">CHK190-19873</strain>
    </source>
</reference>
<keyword evidence="2" id="KW-1133">Transmembrane helix</keyword>
<evidence type="ECO:0000313" key="4">
    <source>
        <dbReference type="EMBL" id="HIS31515.1"/>
    </source>
</evidence>
<protein>
    <recommendedName>
        <fullName evidence="6">Cadherin-like beta sandwich domain-containing protein</fullName>
    </recommendedName>
</protein>
<keyword evidence="2" id="KW-0472">Membrane</keyword>
<feature type="region of interest" description="Disordered" evidence="1">
    <location>
        <begin position="239"/>
        <end position="345"/>
    </location>
</feature>
<proteinExistence type="predicted"/>
<evidence type="ECO:0008006" key="6">
    <source>
        <dbReference type="Google" id="ProtNLM"/>
    </source>
</evidence>
<accession>A0A9D1ET67</accession>
<feature type="chain" id="PRO_5038514394" description="Cadherin-like beta sandwich domain-containing protein" evidence="3">
    <location>
        <begin position="29"/>
        <end position="345"/>
    </location>
</feature>
<evidence type="ECO:0000256" key="1">
    <source>
        <dbReference type="SAM" id="MobiDB-lite"/>
    </source>
</evidence>
<dbReference type="AlphaFoldDB" id="A0A9D1ET67"/>
<name>A0A9D1ET67_9FIRM</name>
<feature type="transmembrane region" description="Helical" evidence="2">
    <location>
        <begin position="180"/>
        <end position="200"/>
    </location>
</feature>
<reference evidence="4" key="2">
    <citation type="journal article" date="2021" name="PeerJ">
        <title>Extensive microbial diversity within the chicken gut microbiome revealed by metagenomics and culture.</title>
        <authorList>
            <person name="Gilroy R."/>
            <person name="Ravi A."/>
            <person name="Getino M."/>
            <person name="Pursley I."/>
            <person name="Horton D.L."/>
            <person name="Alikhan N.F."/>
            <person name="Baker D."/>
            <person name="Gharbi K."/>
            <person name="Hall N."/>
            <person name="Watson M."/>
            <person name="Adriaenssens E.M."/>
            <person name="Foster-Nyarko E."/>
            <person name="Jarju S."/>
            <person name="Secka A."/>
            <person name="Antonio M."/>
            <person name="Oren A."/>
            <person name="Chaudhuri R.R."/>
            <person name="La Ragione R."/>
            <person name="Hildebrand F."/>
            <person name="Pallen M.J."/>
        </authorList>
    </citation>
    <scope>NUCLEOTIDE SEQUENCE</scope>
    <source>
        <strain evidence="4">CHK190-19873</strain>
    </source>
</reference>